<feature type="transmembrane region" description="Helical" evidence="1">
    <location>
        <begin position="102"/>
        <end position="124"/>
    </location>
</feature>
<feature type="transmembrane region" description="Helical" evidence="1">
    <location>
        <begin position="17"/>
        <end position="36"/>
    </location>
</feature>
<evidence type="ECO:0000256" key="1">
    <source>
        <dbReference type="SAM" id="Phobius"/>
    </source>
</evidence>
<feature type="transmembrane region" description="Helical" evidence="1">
    <location>
        <begin position="315"/>
        <end position="332"/>
    </location>
</feature>
<feature type="transmembrane region" description="Helical" evidence="1">
    <location>
        <begin position="429"/>
        <end position="458"/>
    </location>
</feature>
<feature type="transmembrane region" description="Helical" evidence="1">
    <location>
        <begin position="372"/>
        <end position="391"/>
    </location>
</feature>
<keyword evidence="1" id="KW-0812">Transmembrane</keyword>
<reference evidence="2" key="1">
    <citation type="submission" date="2020-02" db="EMBL/GenBank/DDBJ databases">
        <title>Development of a multiplex PCR-based assay for rapid serotyping of Erysipelothrix species.</title>
        <authorList>
            <person name="Shimoji Y."/>
            <person name="Shiraiwa K."/>
            <person name="Tominaga H."/>
            <person name="Nishikawa S."/>
            <person name="Eguchi M."/>
            <person name="Hikono H."/>
            <person name="Ogawa Y."/>
        </authorList>
    </citation>
    <scope>NUCLEOTIDE SEQUENCE</scope>
    <source>
        <strain evidence="2">CJSF 14-2</strain>
    </source>
</reference>
<feature type="transmembrane region" description="Helical" evidence="1">
    <location>
        <begin position="244"/>
        <end position="261"/>
    </location>
</feature>
<organism evidence="2">
    <name type="scientific">Erysipelothrix tonsillarum</name>
    <dbReference type="NCBI Taxonomy" id="38402"/>
    <lineage>
        <taxon>Bacteria</taxon>
        <taxon>Bacillati</taxon>
        <taxon>Bacillota</taxon>
        <taxon>Erysipelotrichia</taxon>
        <taxon>Erysipelotrichales</taxon>
        <taxon>Erysipelotrichaceae</taxon>
        <taxon>Erysipelothrix</taxon>
    </lineage>
</organism>
<keyword evidence="1" id="KW-1133">Transmembrane helix</keyword>
<feature type="transmembrane region" description="Helical" evidence="1">
    <location>
        <begin position="273"/>
        <end position="299"/>
    </location>
</feature>
<feature type="transmembrane region" description="Helical" evidence="1">
    <location>
        <begin position="397"/>
        <end position="417"/>
    </location>
</feature>
<sequence length="467" mass="53457">MAIEQKLIKYLKVSNSMITLDAFSVFLIGIYTYVFFSKKNICSKYLKVLSISLTVYLIVDVSMFASIAGLKIRAIEFTYYMTFIISFYRLHLDKIFRKYKNVFLILIFLIIINNVMIIVCPTKIPSVTLPNLWFDFFNNGQQYFPSINKYVLVYDIYILMTTTIIIGLVEYLNKKTLNYLQVYISDLIYVMLFVVLLEILVKNIFGVENYYSTRNLIFGLNVDSVGEIVRGQAVKHFGLMSEPAALAFSIFVMNSTTNLIVRDKKELIIKNSIFLFLGLCTGSLLFVVYFAICILQLVVEHLSGLKKLVNKYKKTIWLVIVITTIASGLLIYRSNLFDYFYERINNIIVLIRGGTLSYSSELVRISTSINMLEVFISKPLFGAGIATVYGFSAIATMLSNFGILLTVAFLLVFNLFLQLNKSNITSRTMFYIIIYIFVLLIQGTLNSILFLTILPLLFNIKTSKEGN</sequence>
<dbReference type="AlphaFoldDB" id="A0A6S6I6B9"/>
<evidence type="ECO:0000313" key="2">
    <source>
        <dbReference type="EMBL" id="BCB22826.1"/>
    </source>
</evidence>
<feature type="transmembrane region" description="Helical" evidence="1">
    <location>
        <begin position="48"/>
        <end position="68"/>
    </location>
</feature>
<protein>
    <submittedName>
        <fullName evidence="2">Uncharacterized protein</fullName>
    </submittedName>
</protein>
<feature type="transmembrane region" description="Helical" evidence="1">
    <location>
        <begin position="151"/>
        <end position="172"/>
    </location>
</feature>
<proteinExistence type="predicted"/>
<accession>A0A6S6I6B9</accession>
<name>A0A6S6I6B9_9FIRM</name>
<feature type="transmembrane region" description="Helical" evidence="1">
    <location>
        <begin position="184"/>
        <end position="205"/>
    </location>
</feature>
<keyword evidence="1" id="KW-0472">Membrane</keyword>
<dbReference type="EMBL" id="LC528616">
    <property type="protein sequence ID" value="BCB22826.1"/>
    <property type="molecule type" value="Genomic_DNA"/>
</dbReference>